<dbReference type="GO" id="GO:0016791">
    <property type="term" value="F:phosphatase activity"/>
    <property type="evidence" value="ECO:0007669"/>
    <property type="project" value="UniProtKB-ARBA"/>
</dbReference>
<dbReference type="PROSITE" id="PS50054">
    <property type="entry name" value="TYR_PHOSPHATASE_DUAL"/>
    <property type="match status" value="1"/>
</dbReference>
<dbReference type="FunFam" id="3.90.190.10:FF:000157">
    <property type="entry name" value="Protein-tyrosine phosphatase"/>
    <property type="match status" value="1"/>
</dbReference>
<accession>A0A2R7Y1F9</accession>
<keyword evidence="1" id="KW-0378">Hydrolase</keyword>
<dbReference type="InterPro" id="IPR029021">
    <property type="entry name" value="Prot-tyrosine_phosphatase-like"/>
</dbReference>
<dbReference type="SMART" id="SM00195">
    <property type="entry name" value="DSPc"/>
    <property type="match status" value="1"/>
</dbReference>
<dbReference type="SUPFAM" id="SSF52799">
    <property type="entry name" value="(Phosphotyrosine protein) phosphatases II"/>
    <property type="match status" value="1"/>
</dbReference>
<dbReference type="Pfam" id="PF22784">
    <property type="entry name" value="PTP-SAK"/>
    <property type="match status" value="1"/>
</dbReference>
<comment type="caution">
    <text evidence="4">The sequence shown here is derived from an EMBL/GenBank/DDBJ whole genome shotgun (WGS) entry which is preliminary data.</text>
</comment>
<protein>
    <recommendedName>
        <fullName evidence="6">Protein tyrosine phosphatase</fullName>
    </recommendedName>
</protein>
<feature type="domain" description="Tyrosine-protein phosphatase" evidence="2">
    <location>
        <begin position="26"/>
        <end position="171"/>
    </location>
</feature>
<dbReference type="InterPro" id="IPR003595">
    <property type="entry name" value="Tyr_Pase_cat"/>
</dbReference>
<reference evidence="4 5" key="1">
    <citation type="submission" date="2017-04" db="EMBL/GenBank/DDBJ databases">
        <title>Draft Aigarchaeota genome from a New Zealand hot spring.</title>
        <authorList>
            <person name="Reysenbach A.-L."/>
            <person name="Donaho J.A."/>
            <person name="Gerhart J."/>
            <person name="Kelley J.F."/>
            <person name="Kouba K."/>
            <person name="Podar M."/>
            <person name="Stott M."/>
        </authorList>
    </citation>
    <scope>NUCLEOTIDE SEQUENCE [LARGE SCALE GENOMIC DNA]</scope>
    <source>
        <strain evidence="4">NZ13_MG1</strain>
    </source>
</reference>
<evidence type="ECO:0000313" key="4">
    <source>
        <dbReference type="EMBL" id="PUA31187.1"/>
    </source>
</evidence>
<dbReference type="Proteomes" id="UP000244066">
    <property type="component" value="Unassembled WGS sequence"/>
</dbReference>
<name>A0A2R7Y1F9_9ARCH</name>
<dbReference type="InterPro" id="IPR057023">
    <property type="entry name" value="PTP-SAK"/>
</dbReference>
<dbReference type="AlphaFoldDB" id="A0A2R7Y1F9"/>
<evidence type="ECO:0000259" key="3">
    <source>
        <dbReference type="PROSITE" id="PS50056"/>
    </source>
</evidence>
<dbReference type="Gene3D" id="3.90.190.10">
    <property type="entry name" value="Protein tyrosine phosphatase superfamily"/>
    <property type="match status" value="1"/>
</dbReference>
<evidence type="ECO:0000259" key="2">
    <source>
        <dbReference type="PROSITE" id="PS50054"/>
    </source>
</evidence>
<gene>
    <name evidence="4" type="ORF">B9J98_07250</name>
</gene>
<feature type="domain" description="Tyrosine specific protein phosphatases" evidence="3">
    <location>
        <begin position="91"/>
        <end position="159"/>
    </location>
</feature>
<dbReference type="PROSITE" id="PS50056">
    <property type="entry name" value="TYR_PHOSPHATASE_2"/>
    <property type="match status" value="1"/>
</dbReference>
<dbReference type="InterPro" id="IPR016130">
    <property type="entry name" value="Tyr_Pase_AS"/>
</dbReference>
<dbReference type="InterPro" id="IPR050561">
    <property type="entry name" value="PTP"/>
</dbReference>
<organism evidence="4 5">
    <name type="scientific">Candidatus Terraquivivens tikiterensis</name>
    <dbReference type="NCBI Taxonomy" id="1980982"/>
    <lineage>
        <taxon>Archaea</taxon>
        <taxon>Nitrososphaerota</taxon>
        <taxon>Candidatus Wolframiiraptoraceae</taxon>
        <taxon>Candidatus Terraquivivens</taxon>
    </lineage>
</organism>
<proteinExistence type="predicted"/>
<sequence length="171" mass="18945">MRLEAMGRIGEAYRKVRGLLLDRPQNFSWVNSMLAASGRPASMSQVMWLREQGIMALLSLTESPLPREWVDSAGLVYMHVPMRDHEPPSVEDLDKCVEFIASNIRAGRPTAVHCAAGLGRTGTVLAAYLVASEKVYPNEAIERVRRLRPGSVEPSQEASVYAFAEKVFNEG</sequence>
<dbReference type="InterPro" id="IPR000387">
    <property type="entry name" value="Tyr_Pase_dom"/>
</dbReference>
<dbReference type="PANTHER" id="PTHR23339">
    <property type="entry name" value="TYROSINE SPECIFIC PROTEIN PHOSPHATASE AND DUAL SPECIFICITY PROTEIN PHOSPHATASE"/>
    <property type="match status" value="1"/>
</dbReference>
<evidence type="ECO:0000256" key="1">
    <source>
        <dbReference type="ARBA" id="ARBA00022801"/>
    </source>
</evidence>
<dbReference type="EMBL" id="NDWU01000023">
    <property type="protein sequence ID" value="PUA31187.1"/>
    <property type="molecule type" value="Genomic_DNA"/>
</dbReference>
<evidence type="ECO:0008006" key="6">
    <source>
        <dbReference type="Google" id="ProtNLM"/>
    </source>
</evidence>
<dbReference type="PROSITE" id="PS00383">
    <property type="entry name" value="TYR_PHOSPHATASE_1"/>
    <property type="match status" value="1"/>
</dbReference>
<dbReference type="SMART" id="SM00404">
    <property type="entry name" value="PTPc_motif"/>
    <property type="match status" value="1"/>
</dbReference>
<evidence type="ECO:0000313" key="5">
    <source>
        <dbReference type="Proteomes" id="UP000244066"/>
    </source>
</evidence>
<dbReference type="InterPro" id="IPR020422">
    <property type="entry name" value="TYR_PHOSPHATASE_DUAL_dom"/>
</dbReference>